<dbReference type="EMBL" id="HBUE01319566">
    <property type="protein sequence ID" value="CAG6587300.1"/>
    <property type="molecule type" value="Transcribed_RNA"/>
</dbReference>
<sequence>MCKFGPQMCLRRQMHTPISRLTWSTSLLLISMNKYPKNSSNTRFRLFSICTDVYALSNWHIIIRCEATSGLKIWMSTFASRSLRESLLSSSISPRSIACLLILARIASLKFW</sequence>
<dbReference type="EMBL" id="HBUE01213064">
    <property type="protein sequence ID" value="CAG6535315.1"/>
    <property type="molecule type" value="Transcribed_RNA"/>
</dbReference>
<name>A0A8D8K6Z1_CULPI</name>
<dbReference type="AlphaFoldDB" id="A0A8D8K6Z1"/>
<accession>A0A8D8K6Z1</accession>
<reference evidence="1" key="1">
    <citation type="submission" date="2021-05" db="EMBL/GenBank/DDBJ databases">
        <authorList>
            <person name="Alioto T."/>
            <person name="Alioto T."/>
            <person name="Gomez Garrido J."/>
        </authorList>
    </citation>
    <scope>NUCLEOTIDE SEQUENCE</scope>
</reference>
<protein>
    <submittedName>
        <fullName evidence="1">(northern house mosquito) hypothetical protein</fullName>
    </submittedName>
</protein>
<proteinExistence type="predicted"/>
<organism evidence="1">
    <name type="scientific">Culex pipiens</name>
    <name type="common">House mosquito</name>
    <dbReference type="NCBI Taxonomy" id="7175"/>
    <lineage>
        <taxon>Eukaryota</taxon>
        <taxon>Metazoa</taxon>
        <taxon>Ecdysozoa</taxon>
        <taxon>Arthropoda</taxon>
        <taxon>Hexapoda</taxon>
        <taxon>Insecta</taxon>
        <taxon>Pterygota</taxon>
        <taxon>Neoptera</taxon>
        <taxon>Endopterygota</taxon>
        <taxon>Diptera</taxon>
        <taxon>Nematocera</taxon>
        <taxon>Culicoidea</taxon>
        <taxon>Culicidae</taxon>
        <taxon>Culicinae</taxon>
        <taxon>Culicini</taxon>
        <taxon>Culex</taxon>
        <taxon>Culex</taxon>
    </lineage>
</organism>
<evidence type="ECO:0000313" key="1">
    <source>
        <dbReference type="EMBL" id="CAG6587300.1"/>
    </source>
</evidence>